<dbReference type="Pfam" id="PF08492">
    <property type="entry name" value="SRP72"/>
    <property type="match status" value="2"/>
</dbReference>
<evidence type="ECO:0000256" key="11">
    <source>
        <dbReference type="SAM" id="MobiDB-lite"/>
    </source>
</evidence>
<proteinExistence type="inferred from homology"/>
<evidence type="ECO:0000256" key="10">
    <source>
        <dbReference type="ARBA" id="ARBA00023274"/>
    </source>
</evidence>
<dbReference type="InterPro" id="IPR026270">
    <property type="entry name" value="SRP72"/>
</dbReference>
<reference evidence="14" key="1">
    <citation type="submission" date="2017-02" db="UniProtKB">
        <authorList>
            <consortium name="WormBaseParasite"/>
        </authorList>
    </citation>
    <scope>IDENTIFICATION</scope>
</reference>
<feature type="compositionally biased region" description="Basic residues" evidence="11">
    <location>
        <begin position="619"/>
        <end position="628"/>
    </location>
</feature>
<evidence type="ECO:0000256" key="6">
    <source>
        <dbReference type="ARBA" id="ARBA00022737"/>
    </source>
</evidence>
<dbReference type="Proteomes" id="UP000036681">
    <property type="component" value="Unplaced"/>
</dbReference>
<protein>
    <recommendedName>
        <fullName evidence="4">Signal recognition particle subunit SRP72</fullName>
    </recommendedName>
</protein>
<dbReference type="GO" id="GO:0005783">
    <property type="term" value="C:endoplasmic reticulum"/>
    <property type="evidence" value="ECO:0007669"/>
    <property type="project" value="UniProtKB-SubCell"/>
</dbReference>
<dbReference type="GO" id="GO:0008312">
    <property type="term" value="F:7S RNA binding"/>
    <property type="evidence" value="ECO:0007669"/>
    <property type="project" value="InterPro"/>
</dbReference>
<comment type="subcellular location">
    <subcellularLocation>
        <location evidence="2">Cytoplasm</location>
    </subcellularLocation>
    <subcellularLocation>
        <location evidence="1">Endoplasmic reticulum</location>
    </subcellularLocation>
</comment>
<accession>A0A0M3HVZ5</accession>
<evidence type="ECO:0000256" key="4">
    <source>
        <dbReference type="ARBA" id="ARBA00018350"/>
    </source>
</evidence>
<keyword evidence="8" id="KW-0256">Endoplasmic reticulum</keyword>
<feature type="region of interest" description="Disordered" evidence="11">
    <location>
        <begin position="619"/>
        <end position="724"/>
    </location>
</feature>
<feature type="compositionally biased region" description="Basic residues" evidence="11">
    <location>
        <begin position="713"/>
        <end position="724"/>
    </location>
</feature>
<dbReference type="InterPro" id="IPR031545">
    <property type="entry name" value="SRP72_TPR-like"/>
</dbReference>
<dbReference type="WBParaSite" id="ALUE_0000721701-mRNA-1">
    <property type="protein sequence ID" value="ALUE_0000721701-mRNA-1"/>
    <property type="gene ID" value="ALUE_0000721701"/>
</dbReference>
<evidence type="ECO:0000256" key="2">
    <source>
        <dbReference type="ARBA" id="ARBA00004496"/>
    </source>
</evidence>
<dbReference type="PANTHER" id="PTHR14094:SF9">
    <property type="entry name" value="SIGNAL RECOGNITION PARTICLE SUBUNIT SRP72"/>
    <property type="match status" value="1"/>
</dbReference>
<dbReference type="AlphaFoldDB" id="A0A0M3HVZ5"/>
<keyword evidence="6" id="KW-0677">Repeat</keyword>
<dbReference type="InterPro" id="IPR013699">
    <property type="entry name" value="Signal_recog_part_SRP72_RNA-bd"/>
</dbReference>
<feature type="compositionally biased region" description="Low complexity" evidence="11">
    <location>
        <begin position="702"/>
        <end position="712"/>
    </location>
</feature>
<evidence type="ECO:0000256" key="9">
    <source>
        <dbReference type="ARBA" id="ARBA00023135"/>
    </source>
</evidence>
<dbReference type="Gene3D" id="1.25.40.10">
    <property type="entry name" value="Tetratricopeptide repeat domain"/>
    <property type="match status" value="3"/>
</dbReference>
<evidence type="ECO:0000256" key="7">
    <source>
        <dbReference type="ARBA" id="ARBA00022803"/>
    </source>
</evidence>
<dbReference type="FunFam" id="1.25.40.10:FF:000062">
    <property type="entry name" value="Signal recognition particle subunit SRP72"/>
    <property type="match status" value="1"/>
</dbReference>
<dbReference type="GO" id="GO:0005786">
    <property type="term" value="C:signal recognition particle, endoplasmic reticulum targeting"/>
    <property type="evidence" value="ECO:0007669"/>
    <property type="project" value="UniProtKB-KW"/>
</dbReference>
<feature type="compositionally biased region" description="Basic and acidic residues" evidence="11">
    <location>
        <begin position="633"/>
        <end position="652"/>
    </location>
</feature>
<feature type="domain" description="Signal recognition particle SRP72 subunit RNA-binding" evidence="12">
    <location>
        <begin position="609"/>
        <end position="655"/>
    </location>
</feature>
<evidence type="ECO:0000256" key="1">
    <source>
        <dbReference type="ARBA" id="ARBA00004240"/>
    </source>
</evidence>
<dbReference type="InterPro" id="IPR019734">
    <property type="entry name" value="TPR_rpt"/>
</dbReference>
<evidence type="ECO:0000256" key="5">
    <source>
        <dbReference type="ARBA" id="ARBA00022490"/>
    </source>
</evidence>
<dbReference type="PANTHER" id="PTHR14094">
    <property type="entry name" value="SIGNAL RECOGNITION PARTICLE 72"/>
    <property type="match status" value="1"/>
</dbReference>
<dbReference type="InterPro" id="IPR011990">
    <property type="entry name" value="TPR-like_helical_dom_sf"/>
</dbReference>
<keyword evidence="7" id="KW-0802">TPR repeat</keyword>
<feature type="domain" description="Signal recognition particle SRP72 subunit RNA-binding" evidence="12">
    <location>
        <begin position="521"/>
        <end position="575"/>
    </location>
</feature>
<dbReference type="Pfam" id="PF17004">
    <property type="entry name" value="SRP_TPR_like"/>
    <property type="match status" value="1"/>
</dbReference>
<name>A0A0M3HVZ5_ASCLU</name>
<feature type="compositionally biased region" description="Basic residues" evidence="11">
    <location>
        <begin position="653"/>
        <end position="662"/>
    </location>
</feature>
<dbReference type="PIRSF" id="PIRSF038922">
    <property type="entry name" value="SRP72"/>
    <property type="match status" value="1"/>
</dbReference>
<comment type="similarity">
    <text evidence="3">Belongs to the SRP72 family.</text>
</comment>
<keyword evidence="9" id="KW-0733">Signal recognition particle</keyword>
<keyword evidence="10" id="KW-0687">Ribonucleoprotein</keyword>
<organism evidence="13 14">
    <name type="scientific">Ascaris lumbricoides</name>
    <name type="common">Giant roundworm</name>
    <dbReference type="NCBI Taxonomy" id="6252"/>
    <lineage>
        <taxon>Eukaryota</taxon>
        <taxon>Metazoa</taxon>
        <taxon>Ecdysozoa</taxon>
        <taxon>Nematoda</taxon>
        <taxon>Chromadorea</taxon>
        <taxon>Rhabditida</taxon>
        <taxon>Spirurina</taxon>
        <taxon>Ascaridomorpha</taxon>
        <taxon>Ascaridoidea</taxon>
        <taxon>Ascarididae</taxon>
        <taxon>Ascaris</taxon>
    </lineage>
</organism>
<evidence type="ECO:0000256" key="8">
    <source>
        <dbReference type="ARBA" id="ARBA00022824"/>
    </source>
</evidence>
<sequence length="724" mass="82067">MVAEGGAAAAKQCFVDLAKADTSGDYDKALKTANKILRNFPRETLAFKCKLVAQIQLGQFEEALALIKKTPFHQMGDCLFEKAYVQYRLNDDTAAMETLAKANPDDVRCMELKAQLLYRAEKFDEAAAIFKKLLKNHSDDYDEERRANLIAVITQLHAMGIHQQPMTQLETFEQFYNGACHLIEAEKYSSALKMLQKAEKICGETLTEEGLSEDDIEDELSVIRVQKAFVLQRLGRVDEALKIYLRIQELNPSDKSVLATVANNIPSARREQNLMEARKKLKAASQIESSKLTIRQRRTLMLNQALVHLYSNQREPCRRSLEQIHERYGPIQEALLIEAALHLRSKDTQKALAALAAAKMTDEIRLAVVQISIHEGKLEEACKALQEIPSELASRPAILQLRVALLLATNQKKAALDLLSKAVSEAKEDSLLGVVLEQAASLNVHLGDYPAAVSCLQRLSAIRPDDMQILCRLIKAYSAFDTKRAEELTSRVFPQKDASDVDIDALERSDWILYGERYRQKKDNKMEVQDTEIVTGKLRKRKRKRKIILPKNYDPKVPPDPERWLPKQERTAYKKKLNKKHKDREIGRGTQGTATASPQLFYGDKKRDQFQEIVTGKLRKRKRKRKIILPKNYDPKVPPDPERWLPKQERTAYKKKLNKKHKDREIGRGTQGTATASPQLDGVSTKVENSPKPTPAMGAAEGPRQQRPAGQQPKKKKKKAGSKW</sequence>
<keyword evidence="5" id="KW-0963">Cytoplasm</keyword>
<keyword evidence="13" id="KW-1185">Reference proteome</keyword>
<dbReference type="SUPFAM" id="SSF48452">
    <property type="entry name" value="TPR-like"/>
    <property type="match status" value="2"/>
</dbReference>
<evidence type="ECO:0000313" key="13">
    <source>
        <dbReference type="Proteomes" id="UP000036681"/>
    </source>
</evidence>
<feature type="region of interest" description="Disordered" evidence="11">
    <location>
        <begin position="575"/>
        <end position="603"/>
    </location>
</feature>
<dbReference type="GO" id="GO:0043022">
    <property type="term" value="F:ribosome binding"/>
    <property type="evidence" value="ECO:0007669"/>
    <property type="project" value="TreeGrafter"/>
</dbReference>
<dbReference type="GO" id="GO:0006614">
    <property type="term" value="P:SRP-dependent cotranslational protein targeting to membrane"/>
    <property type="evidence" value="ECO:0007669"/>
    <property type="project" value="InterPro"/>
</dbReference>
<evidence type="ECO:0000313" key="14">
    <source>
        <dbReference type="WBParaSite" id="ALUE_0000721701-mRNA-1"/>
    </source>
</evidence>
<dbReference type="SMART" id="SM00028">
    <property type="entry name" value="TPR"/>
    <property type="match status" value="5"/>
</dbReference>
<evidence type="ECO:0000256" key="3">
    <source>
        <dbReference type="ARBA" id="ARBA00007676"/>
    </source>
</evidence>
<evidence type="ECO:0000259" key="12">
    <source>
        <dbReference type="Pfam" id="PF08492"/>
    </source>
</evidence>